<organism evidence="2 3">
    <name type="scientific">Erwinia rhapontici</name>
    <name type="common">Pectobacterium rhapontici</name>
    <dbReference type="NCBI Taxonomy" id="55212"/>
    <lineage>
        <taxon>Bacteria</taxon>
        <taxon>Pseudomonadati</taxon>
        <taxon>Pseudomonadota</taxon>
        <taxon>Gammaproteobacteria</taxon>
        <taxon>Enterobacterales</taxon>
        <taxon>Erwiniaceae</taxon>
        <taxon>Erwinia</taxon>
    </lineage>
</organism>
<keyword evidence="1" id="KW-0812">Transmembrane</keyword>
<reference evidence="2 3" key="1">
    <citation type="submission" date="2021-01" db="EMBL/GenBank/DDBJ databases">
        <title>Complete genome sequence of Erwinia rhapontici MAFF 311153.</title>
        <authorList>
            <person name="Morohoshi T."/>
            <person name="Someya N."/>
        </authorList>
    </citation>
    <scope>NUCLEOTIDE SEQUENCE [LARGE SCALE GENOMIC DNA]</scope>
    <source>
        <strain evidence="2 3">MAFF 311153</strain>
        <plasmid evidence="2 3">pERA53</plasmid>
    </source>
</reference>
<keyword evidence="2" id="KW-0614">Plasmid</keyword>
<protein>
    <submittedName>
        <fullName evidence="2">Uncharacterized protein</fullName>
    </submittedName>
</protein>
<keyword evidence="1" id="KW-1133">Transmembrane helix</keyword>
<dbReference type="Proteomes" id="UP000677515">
    <property type="component" value="Plasmid pERA53"/>
</dbReference>
<keyword evidence="3" id="KW-1185">Reference proteome</keyword>
<evidence type="ECO:0000313" key="3">
    <source>
        <dbReference type="Proteomes" id="UP000677515"/>
    </source>
</evidence>
<feature type="transmembrane region" description="Helical" evidence="1">
    <location>
        <begin position="6"/>
        <end position="33"/>
    </location>
</feature>
<dbReference type="EMBL" id="AP024330">
    <property type="protein sequence ID" value="BCQ37366.1"/>
    <property type="molecule type" value="Genomic_DNA"/>
</dbReference>
<keyword evidence="1" id="KW-0472">Membrane</keyword>
<gene>
    <name evidence="2" type="ORF">ERHA53_47090</name>
</gene>
<sequence>MTFTEIGMLLITSAPAVLAAIIAGTVSLIVLALTHHLTRSREM</sequence>
<name>A0ABN6DRN7_ERWRD</name>
<evidence type="ECO:0000313" key="2">
    <source>
        <dbReference type="EMBL" id="BCQ37366.1"/>
    </source>
</evidence>
<evidence type="ECO:0000256" key="1">
    <source>
        <dbReference type="SAM" id="Phobius"/>
    </source>
</evidence>
<accession>A0ABN6DRN7</accession>
<geneLocation type="plasmid" evidence="2 3">
    <name>pERA53</name>
</geneLocation>
<proteinExistence type="predicted"/>